<name>A0A7X0EUM8_9PSED</name>
<evidence type="ECO:0000313" key="3">
    <source>
        <dbReference type="Proteomes" id="UP000557193"/>
    </source>
</evidence>
<feature type="region of interest" description="Disordered" evidence="1">
    <location>
        <begin position="1"/>
        <end position="42"/>
    </location>
</feature>
<accession>A0A7X0EUM8</accession>
<protein>
    <submittedName>
        <fullName evidence="2">Uncharacterized protein</fullName>
    </submittedName>
</protein>
<evidence type="ECO:0000256" key="1">
    <source>
        <dbReference type="SAM" id="MobiDB-lite"/>
    </source>
</evidence>
<gene>
    <name evidence="2" type="ORF">HNP49_002173</name>
</gene>
<keyword evidence="3" id="KW-1185">Reference proteome</keyword>
<evidence type="ECO:0000313" key="2">
    <source>
        <dbReference type="EMBL" id="MBB6342005.1"/>
    </source>
</evidence>
<reference evidence="2 3" key="1">
    <citation type="submission" date="2020-08" db="EMBL/GenBank/DDBJ databases">
        <title>Functional genomics of gut bacteria from endangered species of beetles.</title>
        <authorList>
            <person name="Carlos-Shanley C."/>
        </authorList>
    </citation>
    <scope>NUCLEOTIDE SEQUENCE [LARGE SCALE GENOMIC DNA]</scope>
    <source>
        <strain evidence="2 3">S00202</strain>
    </source>
</reference>
<proteinExistence type="predicted"/>
<dbReference type="Proteomes" id="UP000557193">
    <property type="component" value="Unassembled WGS sequence"/>
</dbReference>
<dbReference type="EMBL" id="JACHLL010000003">
    <property type="protein sequence ID" value="MBB6342005.1"/>
    <property type="molecule type" value="Genomic_DNA"/>
</dbReference>
<comment type="caution">
    <text evidence="2">The sequence shown here is derived from an EMBL/GenBank/DDBJ whole genome shotgun (WGS) entry which is preliminary data.</text>
</comment>
<sequence length="42" mass="4842">MSKSQDSHKEAKKKPLKSAHDKRMAKREKKQNQTLLGSHSTH</sequence>
<dbReference type="RefSeq" id="WP_260407137.1">
    <property type="nucleotide sequence ID" value="NZ_JACHLL010000003.1"/>
</dbReference>
<organism evidence="2 3">
    <name type="scientific">Pseudomonas fluvialis</name>
    <dbReference type="NCBI Taxonomy" id="1793966"/>
    <lineage>
        <taxon>Bacteria</taxon>
        <taxon>Pseudomonadati</taxon>
        <taxon>Pseudomonadota</taxon>
        <taxon>Gammaproteobacteria</taxon>
        <taxon>Pseudomonadales</taxon>
        <taxon>Pseudomonadaceae</taxon>
        <taxon>Pseudomonas</taxon>
    </lineage>
</organism>
<feature type="compositionally biased region" description="Polar residues" evidence="1">
    <location>
        <begin position="32"/>
        <end position="42"/>
    </location>
</feature>
<dbReference type="AlphaFoldDB" id="A0A7X0EUM8"/>